<keyword evidence="3" id="KW-1185">Reference proteome</keyword>
<protein>
    <submittedName>
        <fullName evidence="2">Helix-turn-helix transcriptional regulator</fullName>
    </submittedName>
</protein>
<dbReference type="InterPro" id="IPR036388">
    <property type="entry name" value="WH-like_DNA-bd_sf"/>
</dbReference>
<dbReference type="EMBL" id="JAUJEA010000002">
    <property type="protein sequence ID" value="MDN5201001.1"/>
    <property type="molecule type" value="Genomic_DNA"/>
</dbReference>
<name>A0ABT8KJW7_9BACT</name>
<gene>
    <name evidence="2" type="ORF">QQ008_06505</name>
</gene>
<organism evidence="2 3">
    <name type="scientific">Splendidivirga corallicola</name>
    <dbReference type="NCBI Taxonomy" id="3051826"/>
    <lineage>
        <taxon>Bacteria</taxon>
        <taxon>Pseudomonadati</taxon>
        <taxon>Bacteroidota</taxon>
        <taxon>Cytophagia</taxon>
        <taxon>Cytophagales</taxon>
        <taxon>Splendidivirgaceae</taxon>
        <taxon>Splendidivirga</taxon>
    </lineage>
</organism>
<dbReference type="SUPFAM" id="SSF46785">
    <property type="entry name" value="Winged helix' DNA-binding domain"/>
    <property type="match status" value="1"/>
</dbReference>
<evidence type="ECO:0000313" key="3">
    <source>
        <dbReference type="Proteomes" id="UP001172082"/>
    </source>
</evidence>
<dbReference type="Gene3D" id="1.10.10.10">
    <property type="entry name" value="Winged helix-like DNA-binding domain superfamily/Winged helix DNA-binding domain"/>
    <property type="match status" value="1"/>
</dbReference>
<reference evidence="2" key="1">
    <citation type="submission" date="2023-06" db="EMBL/GenBank/DDBJ databases">
        <title>Genomic of Parafulvivirga corallium.</title>
        <authorList>
            <person name="Wang G."/>
        </authorList>
    </citation>
    <scope>NUCLEOTIDE SEQUENCE</scope>
    <source>
        <strain evidence="2">BMA10</strain>
    </source>
</reference>
<dbReference type="InterPro" id="IPR005149">
    <property type="entry name" value="Tscrpt_reg_PadR_N"/>
</dbReference>
<dbReference type="RefSeq" id="WP_346751031.1">
    <property type="nucleotide sequence ID" value="NZ_JAUJEA010000002.1"/>
</dbReference>
<proteinExistence type="predicted"/>
<sequence length="115" mass="12909">MKETRLGEFEEVILLLVGILGEEAYAFKIAEEFESQTNRSVSIGAVHSTLNRLEDKGFLTSEMGKSSAERGGRRKRIYTITASGERALEASRDFKLSLWRQYPAFATGKLDFGLK</sequence>
<evidence type="ECO:0000313" key="2">
    <source>
        <dbReference type="EMBL" id="MDN5201001.1"/>
    </source>
</evidence>
<dbReference type="Pfam" id="PF03551">
    <property type="entry name" value="PadR"/>
    <property type="match status" value="1"/>
</dbReference>
<comment type="caution">
    <text evidence="2">The sequence shown here is derived from an EMBL/GenBank/DDBJ whole genome shotgun (WGS) entry which is preliminary data.</text>
</comment>
<accession>A0ABT8KJW7</accession>
<feature type="domain" description="Transcription regulator PadR N-terminal" evidence="1">
    <location>
        <begin position="19"/>
        <end position="89"/>
    </location>
</feature>
<dbReference type="Proteomes" id="UP001172082">
    <property type="component" value="Unassembled WGS sequence"/>
</dbReference>
<dbReference type="InterPro" id="IPR036390">
    <property type="entry name" value="WH_DNA-bd_sf"/>
</dbReference>
<evidence type="ECO:0000259" key="1">
    <source>
        <dbReference type="Pfam" id="PF03551"/>
    </source>
</evidence>